<proteinExistence type="predicted"/>
<name>A0A379CK30_9FIRM</name>
<sequence>MIRINKKYAITVDSLCFILNEVKKNKDGEEYLKQLTYHGTLRGLLTSIVKREIKVKNAKEFKDLEEKLCEIEDLIKRKKDINVSSLRKEYFEYKERIEKNGI</sequence>
<reference evidence="1 2" key="1">
    <citation type="submission" date="2018-06" db="EMBL/GenBank/DDBJ databases">
        <authorList>
            <consortium name="Pathogen Informatics"/>
            <person name="Doyle S."/>
        </authorList>
    </citation>
    <scope>NUCLEOTIDE SEQUENCE [LARGE SCALE GENOMIC DNA]</scope>
    <source>
        <strain evidence="1 2">NCTC11460</strain>
    </source>
</reference>
<dbReference type="RefSeq" id="WP_019595714.1">
    <property type="nucleotide sequence ID" value="NZ_FOVA01000025.1"/>
</dbReference>
<protein>
    <submittedName>
        <fullName evidence="1">Uncharacterized protein</fullName>
    </submittedName>
</protein>
<dbReference type="Proteomes" id="UP000255101">
    <property type="component" value="Unassembled WGS sequence"/>
</dbReference>
<gene>
    <name evidence="1" type="ORF">NCTC11460_02114</name>
</gene>
<organism evidence="1 2">
    <name type="scientific">Peptostreptococcus anaerobius</name>
    <dbReference type="NCBI Taxonomy" id="1261"/>
    <lineage>
        <taxon>Bacteria</taxon>
        <taxon>Bacillati</taxon>
        <taxon>Bacillota</taxon>
        <taxon>Clostridia</taxon>
        <taxon>Peptostreptococcales</taxon>
        <taxon>Peptostreptococcaceae</taxon>
        <taxon>Peptostreptococcus</taxon>
    </lineage>
</organism>
<dbReference type="AlphaFoldDB" id="A0A379CK30"/>
<evidence type="ECO:0000313" key="1">
    <source>
        <dbReference type="EMBL" id="SUB62106.1"/>
    </source>
</evidence>
<evidence type="ECO:0000313" key="2">
    <source>
        <dbReference type="Proteomes" id="UP000255101"/>
    </source>
</evidence>
<accession>A0A379CK30</accession>
<dbReference type="EMBL" id="UGTB01000004">
    <property type="protein sequence ID" value="SUB62106.1"/>
    <property type="molecule type" value="Genomic_DNA"/>
</dbReference>